<keyword evidence="2" id="KW-1133">Transmembrane helix</keyword>
<reference evidence="3 4" key="1">
    <citation type="journal article" date="2014" name="Nat. Genet.">
        <title>Genome sequence of the hot pepper provides insights into the evolution of pungency in Capsicum species.</title>
        <authorList>
            <person name="Kim S."/>
            <person name="Park M."/>
            <person name="Yeom S.I."/>
            <person name="Kim Y.M."/>
            <person name="Lee J.M."/>
            <person name="Lee H.A."/>
            <person name="Seo E."/>
            <person name="Choi J."/>
            <person name="Cheong K."/>
            <person name="Kim K.T."/>
            <person name="Jung K."/>
            <person name="Lee G.W."/>
            <person name="Oh S.K."/>
            <person name="Bae C."/>
            <person name="Kim S.B."/>
            <person name="Lee H.Y."/>
            <person name="Kim S.Y."/>
            <person name="Kim M.S."/>
            <person name="Kang B.C."/>
            <person name="Jo Y.D."/>
            <person name="Yang H.B."/>
            <person name="Jeong H.J."/>
            <person name="Kang W.H."/>
            <person name="Kwon J.K."/>
            <person name="Shin C."/>
            <person name="Lim J.Y."/>
            <person name="Park J.H."/>
            <person name="Huh J.H."/>
            <person name="Kim J.S."/>
            <person name="Kim B.D."/>
            <person name="Cohen O."/>
            <person name="Paran I."/>
            <person name="Suh M.C."/>
            <person name="Lee S.B."/>
            <person name="Kim Y.K."/>
            <person name="Shin Y."/>
            <person name="Noh S.J."/>
            <person name="Park J."/>
            <person name="Seo Y.S."/>
            <person name="Kwon S.Y."/>
            <person name="Kim H.A."/>
            <person name="Park J.M."/>
            <person name="Kim H.J."/>
            <person name="Choi S.B."/>
            <person name="Bosland P.W."/>
            <person name="Reeves G."/>
            <person name="Jo S.H."/>
            <person name="Lee B.W."/>
            <person name="Cho H.T."/>
            <person name="Choi H.S."/>
            <person name="Lee M.S."/>
            <person name="Yu Y."/>
            <person name="Do Choi Y."/>
            <person name="Park B.S."/>
            <person name="van Deynze A."/>
            <person name="Ashrafi H."/>
            <person name="Hill T."/>
            <person name="Kim W.T."/>
            <person name="Pai H.S."/>
            <person name="Ahn H.K."/>
            <person name="Yeam I."/>
            <person name="Giovannoni J.J."/>
            <person name="Rose J.K."/>
            <person name="Sorensen I."/>
            <person name="Lee S.J."/>
            <person name="Kim R.W."/>
            <person name="Choi I.Y."/>
            <person name="Choi B.S."/>
            <person name="Lim J.S."/>
            <person name="Lee Y.H."/>
            <person name="Choi D."/>
        </authorList>
    </citation>
    <scope>NUCLEOTIDE SEQUENCE [LARGE SCALE GENOMIC DNA]</scope>
    <source>
        <strain evidence="4">cv. CM334</strain>
    </source>
</reference>
<dbReference type="STRING" id="4072.A0A2G2ZQX5"/>
<dbReference type="InterPro" id="IPR007612">
    <property type="entry name" value="LOR"/>
</dbReference>
<accession>A0A2G2ZQX5</accession>
<keyword evidence="4" id="KW-1185">Reference proteome</keyword>
<organism evidence="3 4">
    <name type="scientific">Capsicum annuum</name>
    <name type="common">Capsicum pepper</name>
    <dbReference type="NCBI Taxonomy" id="4072"/>
    <lineage>
        <taxon>Eukaryota</taxon>
        <taxon>Viridiplantae</taxon>
        <taxon>Streptophyta</taxon>
        <taxon>Embryophyta</taxon>
        <taxon>Tracheophyta</taxon>
        <taxon>Spermatophyta</taxon>
        <taxon>Magnoliopsida</taxon>
        <taxon>eudicotyledons</taxon>
        <taxon>Gunneridae</taxon>
        <taxon>Pentapetalae</taxon>
        <taxon>asterids</taxon>
        <taxon>lamiids</taxon>
        <taxon>Solanales</taxon>
        <taxon>Solanaceae</taxon>
        <taxon>Solanoideae</taxon>
        <taxon>Capsiceae</taxon>
        <taxon>Capsicum</taxon>
    </lineage>
</organism>
<dbReference type="OMA" id="EEEQWNF"/>
<dbReference type="Gene3D" id="2.40.160.200">
    <property type="entry name" value="LURP1-related"/>
    <property type="match status" value="1"/>
</dbReference>
<dbReference type="Pfam" id="PF04525">
    <property type="entry name" value="LOR"/>
    <property type="match status" value="1"/>
</dbReference>
<gene>
    <name evidence="3" type="ORF">T459_12826</name>
</gene>
<dbReference type="InterPro" id="IPR038595">
    <property type="entry name" value="LOR_sf"/>
</dbReference>
<dbReference type="InterPro" id="IPR025659">
    <property type="entry name" value="Tubby-like_C"/>
</dbReference>
<keyword evidence="2" id="KW-0472">Membrane</keyword>
<comment type="similarity">
    <text evidence="1">Belongs to the LOR family.</text>
</comment>
<reference evidence="3 4" key="2">
    <citation type="journal article" date="2017" name="Genome Biol.">
        <title>New reference genome sequences of hot pepper reveal the massive evolution of plant disease-resistance genes by retroduplication.</title>
        <authorList>
            <person name="Kim S."/>
            <person name="Park J."/>
            <person name="Yeom S.I."/>
            <person name="Kim Y.M."/>
            <person name="Seo E."/>
            <person name="Kim K.T."/>
            <person name="Kim M.S."/>
            <person name="Lee J.M."/>
            <person name="Cheong K."/>
            <person name="Shin H.S."/>
            <person name="Kim S.B."/>
            <person name="Han K."/>
            <person name="Lee J."/>
            <person name="Park M."/>
            <person name="Lee H.A."/>
            <person name="Lee H.Y."/>
            <person name="Lee Y."/>
            <person name="Oh S."/>
            <person name="Lee J.H."/>
            <person name="Choi E."/>
            <person name="Choi E."/>
            <person name="Lee S.E."/>
            <person name="Jeon J."/>
            <person name="Kim H."/>
            <person name="Choi G."/>
            <person name="Song H."/>
            <person name="Lee J."/>
            <person name="Lee S.C."/>
            <person name="Kwon J.K."/>
            <person name="Lee H.Y."/>
            <person name="Koo N."/>
            <person name="Hong Y."/>
            <person name="Kim R.W."/>
            <person name="Kang W.H."/>
            <person name="Huh J.H."/>
            <person name="Kang B.C."/>
            <person name="Yang T.J."/>
            <person name="Lee Y.H."/>
            <person name="Bennetzen J.L."/>
            <person name="Choi D."/>
        </authorList>
    </citation>
    <scope>NUCLEOTIDE SEQUENCE [LARGE SCALE GENOMIC DNA]</scope>
    <source>
        <strain evidence="4">cv. CM334</strain>
    </source>
</reference>
<sequence length="231" mass="25720">MAESSYATTMASNPIAVIGSQYCAANQVDLVISRKVKTLRYGEFVVSDMNGNFIFKVKGIAFGWHDKRVILDAADKPLITLKQKILSNHSRWNIYRGENTDDKEALFTVKTTSIFQWKTKLAVFLANNNSKEKNCDYLIKGSWSERSCVIYAGDSSTIVAQMHKKITGKSLLIGKDNFMVTVYPNVDQAFIVSLIVILDAINAAATLPQLAHQVLVLVVVLLLLQYLVRGI</sequence>
<dbReference type="Proteomes" id="UP000222542">
    <property type="component" value="Unassembled WGS sequence"/>
</dbReference>
<keyword evidence="2" id="KW-0812">Transmembrane</keyword>
<dbReference type="PANTHER" id="PTHR31087">
    <property type="match status" value="1"/>
</dbReference>
<comment type="caution">
    <text evidence="3">The sequence shown here is derived from an EMBL/GenBank/DDBJ whole genome shotgun (WGS) entry which is preliminary data.</text>
</comment>
<dbReference type="PANTHER" id="PTHR31087:SF160">
    <property type="entry name" value="PROTEIN LURP-ONE-RELATED 1-RELATED"/>
    <property type="match status" value="1"/>
</dbReference>
<dbReference type="SUPFAM" id="SSF54518">
    <property type="entry name" value="Tubby C-terminal domain-like"/>
    <property type="match status" value="1"/>
</dbReference>
<protein>
    <submittedName>
        <fullName evidence="3">Protein LURP-one-related 15</fullName>
    </submittedName>
</protein>
<evidence type="ECO:0000256" key="2">
    <source>
        <dbReference type="SAM" id="Phobius"/>
    </source>
</evidence>
<evidence type="ECO:0000256" key="1">
    <source>
        <dbReference type="ARBA" id="ARBA00005437"/>
    </source>
</evidence>
<dbReference type="AlphaFoldDB" id="A0A2G2ZQX5"/>
<dbReference type="Gramene" id="PHT84383">
    <property type="protein sequence ID" value="PHT84383"/>
    <property type="gene ID" value="T459_12826"/>
</dbReference>
<name>A0A2G2ZQX5_CAPAN</name>
<feature type="transmembrane region" description="Helical" evidence="2">
    <location>
        <begin position="210"/>
        <end position="228"/>
    </location>
</feature>
<evidence type="ECO:0000313" key="4">
    <source>
        <dbReference type="Proteomes" id="UP000222542"/>
    </source>
</evidence>
<proteinExistence type="inferred from homology"/>
<dbReference type="EMBL" id="AYRZ02000004">
    <property type="protein sequence ID" value="PHT84383.1"/>
    <property type="molecule type" value="Genomic_DNA"/>
</dbReference>
<evidence type="ECO:0000313" key="3">
    <source>
        <dbReference type="EMBL" id="PHT84383.1"/>
    </source>
</evidence>